<keyword evidence="3" id="KW-1185">Reference proteome</keyword>
<dbReference type="OrthoDB" id="6197780at2"/>
<dbReference type="PANTHER" id="PTHR41533:SF1">
    <property type="entry name" value="L,D-TRANSPEPTIDASE YCBB-RELATED"/>
    <property type="match status" value="1"/>
</dbReference>
<dbReference type="RefSeq" id="WP_027844411.1">
    <property type="nucleotide sequence ID" value="NZ_LMTZ01000096.1"/>
</dbReference>
<feature type="domain" description="Peptidoglycan binding-like" evidence="1">
    <location>
        <begin position="334"/>
        <end position="390"/>
    </location>
</feature>
<dbReference type="SUPFAM" id="SSF47090">
    <property type="entry name" value="PGBD-like"/>
    <property type="match status" value="4"/>
</dbReference>
<dbReference type="InterPro" id="IPR002477">
    <property type="entry name" value="Peptidoglycan-bd-like"/>
</dbReference>
<gene>
    <name evidence="2" type="ORF">BC008_42485</name>
</gene>
<protein>
    <recommendedName>
        <fullName evidence="1">Peptidoglycan binding-like domain-containing protein</fullName>
    </recommendedName>
</protein>
<comment type="caution">
    <text evidence="2">The sequence shown here is derived from an EMBL/GenBank/DDBJ whole genome shotgun (WGS) entry which is preliminary data.</text>
</comment>
<feature type="domain" description="Peptidoglycan binding-like" evidence="1">
    <location>
        <begin position="240"/>
        <end position="294"/>
    </location>
</feature>
<name>A0A0V7ZPX5_9CYAN</name>
<dbReference type="Gene3D" id="1.10.101.10">
    <property type="entry name" value="PGBD-like superfamily/PGBD"/>
    <property type="match status" value="4"/>
</dbReference>
<dbReference type="InterPro" id="IPR052905">
    <property type="entry name" value="LD-transpeptidase_YkuD-like"/>
</dbReference>
<dbReference type="Proteomes" id="UP000053372">
    <property type="component" value="Unassembled WGS sequence"/>
</dbReference>
<feature type="domain" description="Peptidoglycan binding-like" evidence="1">
    <location>
        <begin position="146"/>
        <end position="202"/>
    </location>
</feature>
<dbReference type="AlphaFoldDB" id="A0A0V7ZPX5"/>
<feature type="domain" description="Peptidoglycan binding-like" evidence="1">
    <location>
        <begin position="72"/>
        <end position="128"/>
    </location>
</feature>
<proteinExistence type="predicted"/>
<organism evidence="2 3">
    <name type="scientific">Mastigocoleus testarum BC008</name>
    <dbReference type="NCBI Taxonomy" id="371196"/>
    <lineage>
        <taxon>Bacteria</taxon>
        <taxon>Bacillati</taxon>
        <taxon>Cyanobacteriota</taxon>
        <taxon>Cyanophyceae</taxon>
        <taxon>Nostocales</taxon>
        <taxon>Hapalosiphonaceae</taxon>
        <taxon>Mastigocoleus</taxon>
    </lineage>
</organism>
<accession>A0A0V7ZPX5</accession>
<reference evidence="2 3" key="1">
    <citation type="journal article" date="2015" name="Genome Announc.">
        <title>Draft Genome of the Euendolithic (true boring) Cyanobacterium Mastigocoleus testarum strain BC008.</title>
        <authorList>
            <person name="Guida B.S."/>
            <person name="Garcia-Pichel F."/>
        </authorList>
    </citation>
    <scope>NUCLEOTIDE SEQUENCE [LARGE SCALE GENOMIC DNA]</scope>
    <source>
        <strain evidence="2 3">BC008</strain>
    </source>
</reference>
<evidence type="ECO:0000313" key="2">
    <source>
        <dbReference type="EMBL" id="KST66407.1"/>
    </source>
</evidence>
<dbReference type="Pfam" id="PF01471">
    <property type="entry name" value="PG_binding_1"/>
    <property type="match status" value="4"/>
</dbReference>
<dbReference type="InterPro" id="IPR036365">
    <property type="entry name" value="PGBD-like_sf"/>
</dbReference>
<dbReference type="InterPro" id="IPR036366">
    <property type="entry name" value="PGBDSf"/>
</dbReference>
<sequence>MENINKVQFNLSDQEPEFGEHIPKGVDLKLLTESKWVRLANNPVKSVLLVAIALLFVGTTTQTASARERGQQGQQVSYIQRCLKRLGYFNARVTGFYGSATEAAVTRFQAAVGLQQVGKVGPRTTRALNRRCGGTRRGGGLRNGSSGPTVRRLQRNLKTLGYYNGPITGHFRNLTEAAVRRFQRDNGISAIGVVGPRTNAAIRRGLETARAPRIQPAASRPSNGRYCNPDFEALSVGCNGEWVRELQSNLQRLGVYNGSVDGSFGSRTERAVMRFQEYRGLRANGIADRNTLIAIRTEINNRSGDQSYVPNTIPNDNFNAGMGGSEVLLREGDRGKGVTQLQKRLQELGFFRQEPTGYFGPTTREAVAAYQRFNGLSITGAVDRETSKQLGLNRRRGDRRYVVVVPVNGRDILWRVRQFIPNAFAARSPRGEYVNAGEFEDISQAREVSKELRERGLDARVEYL</sequence>
<evidence type="ECO:0000259" key="1">
    <source>
        <dbReference type="Pfam" id="PF01471"/>
    </source>
</evidence>
<dbReference type="PANTHER" id="PTHR41533">
    <property type="entry name" value="L,D-TRANSPEPTIDASE HI_1667-RELATED"/>
    <property type="match status" value="1"/>
</dbReference>
<dbReference type="EMBL" id="LMTZ01000096">
    <property type="protein sequence ID" value="KST66407.1"/>
    <property type="molecule type" value="Genomic_DNA"/>
</dbReference>
<evidence type="ECO:0000313" key="3">
    <source>
        <dbReference type="Proteomes" id="UP000053372"/>
    </source>
</evidence>